<reference evidence="1 2" key="1">
    <citation type="journal article" date="2019" name="Commun. Biol.">
        <title>The bagworm genome reveals a unique fibroin gene that provides high tensile strength.</title>
        <authorList>
            <person name="Kono N."/>
            <person name="Nakamura H."/>
            <person name="Ohtoshi R."/>
            <person name="Tomita M."/>
            <person name="Numata K."/>
            <person name="Arakawa K."/>
        </authorList>
    </citation>
    <scope>NUCLEOTIDE SEQUENCE [LARGE SCALE GENOMIC DNA]</scope>
</reference>
<keyword evidence="2" id="KW-1185">Reference proteome</keyword>
<name>A0A4C1ZUS2_EUMVA</name>
<dbReference type="Proteomes" id="UP000299102">
    <property type="component" value="Unassembled WGS sequence"/>
</dbReference>
<evidence type="ECO:0000313" key="2">
    <source>
        <dbReference type="Proteomes" id="UP000299102"/>
    </source>
</evidence>
<comment type="caution">
    <text evidence="1">The sequence shown here is derived from an EMBL/GenBank/DDBJ whole genome shotgun (WGS) entry which is preliminary data.</text>
</comment>
<evidence type="ECO:0000313" key="1">
    <source>
        <dbReference type="EMBL" id="GBP90779.1"/>
    </source>
</evidence>
<gene>
    <name evidence="1" type="ORF">EVAR_102461_1</name>
</gene>
<protein>
    <submittedName>
        <fullName evidence="1">Uncharacterized protein</fullName>
    </submittedName>
</protein>
<sequence length="183" mass="20246">MPPWTELSRPIYAEHCTPAKRSMRSVGTTLSHSLCISGLPAVELALRAHVVPQWAHFSDASLQKRLSVRSPNTPDGTRGHFWHAFCSTPLPSPDSIETVGDVLILGPQGLDDVLVRIDLEDVPDDDRRQLFTFRDFKISPRILSRSSIFRASSAEEQLITTFDSRLSLAGPHTHPLASTLRAA</sequence>
<dbReference type="AlphaFoldDB" id="A0A4C1ZUS2"/>
<organism evidence="1 2">
    <name type="scientific">Eumeta variegata</name>
    <name type="common">Bagworm moth</name>
    <name type="synonym">Eumeta japonica</name>
    <dbReference type="NCBI Taxonomy" id="151549"/>
    <lineage>
        <taxon>Eukaryota</taxon>
        <taxon>Metazoa</taxon>
        <taxon>Ecdysozoa</taxon>
        <taxon>Arthropoda</taxon>
        <taxon>Hexapoda</taxon>
        <taxon>Insecta</taxon>
        <taxon>Pterygota</taxon>
        <taxon>Neoptera</taxon>
        <taxon>Endopterygota</taxon>
        <taxon>Lepidoptera</taxon>
        <taxon>Glossata</taxon>
        <taxon>Ditrysia</taxon>
        <taxon>Tineoidea</taxon>
        <taxon>Psychidae</taxon>
        <taxon>Oiketicinae</taxon>
        <taxon>Eumeta</taxon>
    </lineage>
</organism>
<dbReference type="EMBL" id="BGZK01002112">
    <property type="protein sequence ID" value="GBP90779.1"/>
    <property type="molecule type" value="Genomic_DNA"/>
</dbReference>
<proteinExistence type="predicted"/>
<accession>A0A4C1ZUS2</accession>